<feature type="transmembrane region" description="Helical" evidence="1">
    <location>
        <begin position="355"/>
        <end position="372"/>
    </location>
</feature>
<feature type="signal peptide" evidence="2">
    <location>
        <begin position="1"/>
        <end position="26"/>
    </location>
</feature>
<dbReference type="RefSeq" id="WP_129837007.1">
    <property type="nucleotide sequence ID" value="NZ_CP035704.1"/>
</dbReference>
<dbReference type="EMBL" id="CP035704">
    <property type="protein sequence ID" value="QBB72769.1"/>
    <property type="molecule type" value="Genomic_DNA"/>
</dbReference>
<keyword evidence="4" id="KW-1185">Reference proteome</keyword>
<feature type="chain" id="PRO_5019237545" evidence="2">
    <location>
        <begin position="27"/>
        <end position="384"/>
    </location>
</feature>
<name>A0A411HQH7_9GAMM</name>
<evidence type="ECO:0000313" key="4">
    <source>
        <dbReference type="Proteomes" id="UP000291562"/>
    </source>
</evidence>
<dbReference type="Pfam" id="PF13795">
    <property type="entry name" value="HupE_UreJ_2"/>
    <property type="match status" value="1"/>
</dbReference>
<feature type="transmembrane region" description="Helical" evidence="1">
    <location>
        <begin position="192"/>
        <end position="214"/>
    </location>
</feature>
<feature type="transmembrane region" description="Helical" evidence="1">
    <location>
        <begin position="318"/>
        <end position="343"/>
    </location>
</feature>
<sequence>MRFLLHRFGLLLIVASALLFGANAQAHKPSDSYLSLHAESGQNDLQGQWDIALRDLDLVLTLDTNADNSITWGELSPREKEIETYVFAYLQISADEVACPITPTELLVDTHSDGTYAVLKFSAHCVAPPKSLSVHYGLLFDLDPSHRGLLNLSAGAITQSAVFAPDQAEIKFDLAASSLWRQLLQYIVEGIWHIWLGFDHILFLISLLLPAVLIRERGRWIAAPRLGAAVGHVIGVVTAFTVAHSLTLSLAVLGVISLPSRLVESLIAFSVVLAALNNVWPLVTRRAWLIAFFFGLIHGFGFASALNDLGLPKQALALSLFGFNVGVEIGQLAIVSVVVPLAFLLRRTGFYRRGVLVAGSLLIALVALGWLIERVFNISLYAQI</sequence>
<evidence type="ECO:0000256" key="1">
    <source>
        <dbReference type="SAM" id="Phobius"/>
    </source>
</evidence>
<organism evidence="3 4">
    <name type="scientific">Pseudolysobacter antarcticus</name>
    <dbReference type="NCBI Taxonomy" id="2511995"/>
    <lineage>
        <taxon>Bacteria</taxon>
        <taxon>Pseudomonadati</taxon>
        <taxon>Pseudomonadota</taxon>
        <taxon>Gammaproteobacteria</taxon>
        <taxon>Lysobacterales</taxon>
        <taxon>Rhodanobacteraceae</taxon>
        <taxon>Pseudolysobacter</taxon>
    </lineage>
</organism>
<keyword evidence="1" id="KW-1133">Transmembrane helix</keyword>
<gene>
    <name evidence="3" type="ORF">ELE36_18285</name>
</gene>
<dbReference type="Proteomes" id="UP000291562">
    <property type="component" value="Chromosome"/>
</dbReference>
<dbReference type="OrthoDB" id="9808870at2"/>
<evidence type="ECO:0000256" key="2">
    <source>
        <dbReference type="SAM" id="SignalP"/>
    </source>
</evidence>
<feature type="transmembrane region" description="Helical" evidence="1">
    <location>
        <begin position="262"/>
        <end position="280"/>
    </location>
</feature>
<feature type="transmembrane region" description="Helical" evidence="1">
    <location>
        <begin position="226"/>
        <end position="256"/>
    </location>
</feature>
<proteinExistence type="predicted"/>
<feature type="transmembrane region" description="Helical" evidence="1">
    <location>
        <begin position="287"/>
        <end position="306"/>
    </location>
</feature>
<evidence type="ECO:0000313" key="3">
    <source>
        <dbReference type="EMBL" id="QBB72769.1"/>
    </source>
</evidence>
<reference evidence="3 4" key="1">
    <citation type="submission" date="2019-01" db="EMBL/GenBank/DDBJ databases">
        <title>Pseudolysobacter antarctica gen. nov., sp. nov., isolated from Fildes Peninsula, Antarctica.</title>
        <authorList>
            <person name="Wei Z."/>
            <person name="Peng F."/>
        </authorList>
    </citation>
    <scope>NUCLEOTIDE SEQUENCE [LARGE SCALE GENOMIC DNA]</scope>
    <source>
        <strain evidence="3 4">AQ6-296</strain>
    </source>
</reference>
<protein>
    <submittedName>
        <fullName evidence="3">HupE/UreJ family protein</fullName>
    </submittedName>
</protein>
<accession>A0A411HQH7</accession>
<keyword evidence="2" id="KW-0732">Signal</keyword>
<dbReference type="KEGG" id="xbc:ELE36_18285"/>
<keyword evidence="1" id="KW-0472">Membrane</keyword>
<dbReference type="InterPro" id="IPR032809">
    <property type="entry name" value="Put_HupE_UreJ"/>
</dbReference>
<keyword evidence="1" id="KW-0812">Transmembrane</keyword>
<dbReference type="AlphaFoldDB" id="A0A411HQH7"/>